<sequence>MKEWLRKQSAQWDLVTVLEQYKAVVQEEARSKGAPLPTFEDEPAIPPSSDMDVDSSVKPRGSPT</sequence>
<protein>
    <submittedName>
        <fullName evidence="2">Uncharacterized protein</fullName>
    </submittedName>
</protein>
<reference evidence="2 3" key="1">
    <citation type="submission" date="2021-05" db="EMBL/GenBank/DDBJ databases">
        <title>Genome Assembly of Synthetic Allotetraploid Brassica napus Reveals Homoeologous Exchanges between Subgenomes.</title>
        <authorList>
            <person name="Davis J.T."/>
        </authorList>
    </citation>
    <scope>NUCLEOTIDE SEQUENCE [LARGE SCALE GENOMIC DNA]</scope>
    <source>
        <strain evidence="3">cv. Da-Ae</strain>
        <tissue evidence="2">Seedling</tissue>
    </source>
</reference>
<accession>A0ABQ7YHT8</accession>
<comment type="caution">
    <text evidence="2">The sequence shown here is derived from an EMBL/GenBank/DDBJ whole genome shotgun (WGS) entry which is preliminary data.</text>
</comment>
<feature type="region of interest" description="Disordered" evidence="1">
    <location>
        <begin position="27"/>
        <end position="64"/>
    </location>
</feature>
<gene>
    <name evidence="2" type="ORF">HID58_074728</name>
</gene>
<organism evidence="2 3">
    <name type="scientific">Brassica napus</name>
    <name type="common">Rape</name>
    <dbReference type="NCBI Taxonomy" id="3708"/>
    <lineage>
        <taxon>Eukaryota</taxon>
        <taxon>Viridiplantae</taxon>
        <taxon>Streptophyta</taxon>
        <taxon>Embryophyta</taxon>
        <taxon>Tracheophyta</taxon>
        <taxon>Spermatophyta</taxon>
        <taxon>Magnoliopsida</taxon>
        <taxon>eudicotyledons</taxon>
        <taxon>Gunneridae</taxon>
        <taxon>Pentapetalae</taxon>
        <taxon>rosids</taxon>
        <taxon>malvids</taxon>
        <taxon>Brassicales</taxon>
        <taxon>Brassicaceae</taxon>
        <taxon>Brassiceae</taxon>
        <taxon>Brassica</taxon>
    </lineage>
</organism>
<evidence type="ECO:0000313" key="3">
    <source>
        <dbReference type="Proteomes" id="UP000824890"/>
    </source>
</evidence>
<proteinExistence type="predicted"/>
<keyword evidence="3" id="KW-1185">Reference proteome</keyword>
<evidence type="ECO:0000313" key="2">
    <source>
        <dbReference type="EMBL" id="KAH0867706.1"/>
    </source>
</evidence>
<dbReference type="EMBL" id="JAGKQM010000017">
    <property type="protein sequence ID" value="KAH0867706.1"/>
    <property type="molecule type" value="Genomic_DNA"/>
</dbReference>
<name>A0ABQ7YHT8_BRANA</name>
<evidence type="ECO:0000256" key="1">
    <source>
        <dbReference type="SAM" id="MobiDB-lite"/>
    </source>
</evidence>
<dbReference type="Proteomes" id="UP000824890">
    <property type="component" value="Unassembled WGS sequence"/>
</dbReference>